<feature type="compositionally biased region" description="Basic and acidic residues" evidence="1">
    <location>
        <begin position="174"/>
        <end position="188"/>
    </location>
</feature>
<feature type="region of interest" description="Disordered" evidence="1">
    <location>
        <begin position="24"/>
        <end position="75"/>
    </location>
</feature>
<dbReference type="EMBL" id="JTDY01001603">
    <property type="protein sequence ID" value="KOB73402.1"/>
    <property type="molecule type" value="Genomic_DNA"/>
</dbReference>
<name>A0A0L7LD52_OPEBR</name>
<feature type="compositionally biased region" description="Polar residues" evidence="1">
    <location>
        <begin position="58"/>
        <end position="74"/>
    </location>
</feature>
<feature type="region of interest" description="Disordered" evidence="1">
    <location>
        <begin position="98"/>
        <end position="203"/>
    </location>
</feature>
<keyword evidence="2" id="KW-0732">Signal</keyword>
<dbReference type="Proteomes" id="UP000037510">
    <property type="component" value="Unassembled WGS sequence"/>
</dbReference>
<evidence type="ECO:0000256" key="2">
    <source>
        <dbReference type="SAM" id="SignalP"/>
    </source>
</evidence>
<evidence type="ECO:0000256" key="1">
    <source>
        <dbReference type="SAM" id="MobiDB-lite"/>
    </source>
</evidence>
<reference evidence="3 4" key="1">
    <citation type="journal article" date="2015" name="Genome Biol. Evol.">
        <title>The genome of winter moth (Operophtera brumata) provides a genomic perspective on sexual dimorphism and phenology.</title>
        <authorList>
            <person name="Derks M.F."/>
            <person name="Smit S."/>
            <person name="Salis L."/>
            <person name="Schijlen E."/>
            <person name="Bossers A."/>
            <person name="Mateman C."/>
            <person name="Pijl A.S."/>
            <person name="de Ridder D."/>
            <person name="Groenen M.A."/>
            <person name="Visser M.E."/>
            <person name="Megens H.J."/>
        </authorList>
    </citation>
    <scope>NUCLEOTIDE SEQUENCE [LARGE SCALE GENOMIC DNA]</scope>
    <source>
        <strain evidence="3">WM2013NL</strain>
        <tissue evidence="3">Head and thorax</tissue>
    </source>
</reference>
<organism evidence="3 4">
    <name type="scientific">Operophtera brumata</name>
    <name type="common">Winter moth</name>
    <name type="synonym">Phalaena brumata</name>
    <dbReference type="NCBI Taxonomy" id="104452"/>
    <lineage>
        <taxon>Eukaryota</taxon>
        <taxon>Metazoa</taxon>
        <taxon>Ecdysozoa</taxon>
        <taxon>Arthropoda</taxon>
        <taxon>Hexapoda</taxon>
        <taxon>Insecta</taxon>
        <taxon>Pterygota</taxon>
        <taxon>Neoptera</taxon>
        <taxon>Endopterygota</taxon>
        <taxon>Lepidoptera</taxon>
        <taxon>Glossata</taxon>
        <taxon>Ditrysia</taxon>
        <taxon>Geometroidea</taxon>
        <taxon>Geometridae</taxon>
        <taxon>Larentiinae</taxon>
        <taxon>Operophtera</taxon>
    </lineage>
</organism>
<feature type="compositionally biased region" description="Acidic residues" evidence="1">
    <location>
        <begin position="302"/>
        <end position="316"/>
    </location>
</feature>
<sequence>MACLRIVAFFALLCAVASAAEQAKRPPQDANHDYHDHQDHHGNHNPNYPVDDTKTNDLTRGQNYHGLNNPNFPVNSEEERKFYKPYFFHPYFHHPLHNPHPAPENLETEEVADSTEAPEKSETEEVTDSIEAPENPETEEVADSTEASATDDESQQTPPEPYDRELTDSETNQEENKVSDTGNVREDIDQTGEQDAETPVDEAVPFDDVESRMESRNSYEVPCDFLSVPRYSCYTCYTYLVCKPEGGKVKACSDVYAPYCNNGLAVTAAASTLERKHPPHQENDHNHHHGPGHNHPAAVPETPDDLSNPDEPSLDNEAEIPEESLIDLELEDAEGSADEEITVERNLHRQRRHLPQHHDHQHEHNHGHDHGHPETLPEELRQESENEVEDEENVADLKRQENVEEEENITLEEQEEIVEVRQENENEVEDEENVADQKRQENVEEEENITLEEQEEIVEESLEIEDEASASLKQVQWVTCDNETTPLFSCYDCYSRLRCKYPIGGRVIPCYSPVKPYCNNGICSAIPSDLCTSIPAV</sequence>
<evidence type="ECO:0000313" key="3">
    <source>
        <dbReference type="EMBL" id="KOB73402.1"/>
    </source>
</evidence>
<feature type="region of interest" description="Disordered" evidence="1">
    <location>
        <begin position="276"/>
        <end position="316"/>
    </location>
</feature>
<gene>
    <name evidence="3" type="ORF">OBRU01_11048</name>
</gene>
<feature type="compositionally biased region" description="Basic and acidic residues" evidence="1">
    <location>
        <begin position="24"/>
        <end position="42"/>
    </location>
</feature>
<comment type="caution">
    <text evidence="3">The sequence shown here is derived from an EMBL/GenBank/DDBJ whole genome shotgun (WGS) entry which is preliminary data.</text>
</comment>
<evidence type="ECO:0000313" key="4">
    <source>
        <dbReference type="Proteomes" id="UP000037510"/>
    </source>
</evidence>
<feature type="compositionally biased region" description="Basic and acidic residues" evidence="1">
    <location>
        <begin position="356"/>
        <end position="384"/>
    </location>
</feature>
<feature type="compositionally biased region" description="Acidic residues" evidence="1">
    <location>
        <begin position="443"/>
        <end position="453"/>
    </location>
</feature>
<feature type="compositionally biased region" description="Basic and acidic residues" evidence="1">
    <location>
        <begin position="276"/>
        <end position="285"/>
    </location>
</feature>
<feature type="region of interest" description="Disordered" evidence="1">
    <location>
        <begin position="352"/>
        <end position="453"/>
    </location>
</feature>
<protein>
    <submittedName>
        <fullName evidence="3">Uncharacterized protein</fullName>
    </submittedName>
</protein>
<feature type="compositionally biased region" description="Acidic residues" evidence="1">
    <location>
        <begin position="189"/>
        <end position="203"/>
    </location>
</feature>
<proteinExistence type="predicted"/>
<feature type="signal peptide" evidence="2">
    <location>
        <begin position="1"/>
        <end position="19"/>
    </location>
</feature>
<accession>A0A0L7LD52</accession>
<keyword evidence="4" id="KW-1185">Reference proteome</keyword>
<feature type="compositionally biased region" description="Acidic residues" evidence="1">
    <location>
        <begin position="385"/>
        <end position="394"/>
    </location>
</feature>
<feature type="chain" id="PRO_5005573176" evidence="2">
    <location>
        <begin position="20"/>
        <end position="537"/>
    </location>
</feature>
<feature type="compositionally biased region" description="Acidic residues" evidence="1">
    <location>
        <begin position="425"/>
        <end position="434"/>
    </location>
</feature>
<feature type="compositionally biased region" description="Acidic residues" evidence="1">
    <location>
        <begin position="134"/>
        <end position="154"/>
    </location>
</feature>
<dbReference type="AlphaFoldDB" id="A0A0L7LD52"/>
<feature type="compositionally biased region" description="Acidic residues" evidence="1">
    <location>
        <begin position="403"/>
        <end position="417"/>
    </location>
</feature>